<dbReference type="Proteomes" id="UP000319213">
    <property type="component" value="Unassembled WGS sequence"/>
</dbReference>
<protein>
    <submittedName>
        <fullName evidence="2">Acetyl-CoA C-acetyltransferase</fullName>
    </submittedName>
</protein>
<feature type="domain" description="Thiolase C-terminal" evidence="1">
    <location>
        <begin position="237"/>
        <end position="378"/>
    </location>
</feature>
<dbReference type="EMBL" id="VFPQ01000001">
    <property type="protein sequence ID" value="TQM76743.1"/>
    <property type="molecule type" value="Genomic_DNA"/>
</dbReference>
<evidence type="ECO:0000313" key="3">
    <source>
        <dbReference type="Proteomes" id="UP000319213"/>
    </source>
</evidence>
<dbReference type="InterPro" id="IPR002155">
    <property type="entry name" value="Thiolase"/>
</dbReference>
<evidence type="ECO:0000313" key="2">
    <source>
        <dbReference type="EMBL" id="TQM76743.1"/>
    </source>
</evidence>
<gene>
    <name evidence="2" type="ORF">FHX40_3489</name>
</gene>
<dbReference type="PIRSF" id="PIRSF000429">
    <property type="entry name" value="Ac-CoA_Ac_transf"/>
    <property type="match status" value="1"/>
</dbReference>
<dbReference type="Gene3D" id="3.40.47.10">
    <property type="match status" value="1"/>
</dbReference>
<accession>A0A543J1P4</accession>
<dbReference type="RefSeq" id="WP_142260577.1">
    <property type="nucleotide sequence ID" value="NZ_BMPV01000005.1"/>
</dbReference>
<dbReference type="PANTHER" id="PTHR42870:SF1">
    <property type="entry name" value="NON-SPECIFIC LIPID-TRANSFER PROTEIN-LIKE 2"/>
    <property type="match status" value="1"/>
</dbReference>
<dbReference type="Pfam" id="PF22691">
    <property type="entry name" value="Thiolase_C_1"/>
    <property type="match status" value="1"/>
</dbReference>
<dbReference type="OrthoDB" id="3208853at2"/>
<sequence>MGRVMARIAGAFEHPERDIPGRSLESVHLEIAAGALADAGLTPADVDGLFTSVTPGGPLALAELLGLANLRHVDGTDLGGATYVAALGAAARAIQAGRCNVALIIHAGLPRQGVGLRGAPPSPTLPFEAAHGSTLIAQYALVARRHMYEYGTTREDLAHIKVAAAYHASFNPNALLRRRVTVAEVLESPPIAEPLHRLDCCVTTDGGGALVVVSEEIAASLGRPCPGILAEATTVRHWNNGKVDLTVTGAARTGPEAFAAAGLTPGDIDYVSLYDSFTITVLTALEDLGFCAKGEGGRFVRDGALHAPHGRLPCNTDGGGLANNHPDRRGGMIRAIEAVRQLRGEAHPELQVPDCEFALVHGSGFSLGSRASAATAILCRGDVK</sequence>
<dbReference type="AlphaFoldDB" id="A0A543J1P4"/>
<name>A0A543J1P4_9ACTN</name>
<dbReference type="GO" id="GO:0016747">
    <property type="term" value="F:acyltransferase activity, transferring groups other than amino-acyl groups"/>
    <property type="evidence" value="ECO:0007669"/>
    <property type="project" value="InterPro"/>
</dbReference>
<dbReference type="CDD" id="cd00829">
    <property type="entry name" value="SCP-x_thiolase"/>
    <property type="match status" value="1"/>
</dbReference>
<comment type="caution">
    <text evidence="2">The sequence shown here is derived from an EMBL/GenBank/DDBJ whole genome shotgun (WGS) entry which is preliminary data.</text>
</comment>
<dbReference type="PANTHER" id="PTHR42870">
    <property type="entry name" value="ACETYL-COA C-ACETYLTRANSFERASE"/>
    <property type="match status" value="1"/>
</dbReference>
<keyword evidence="3" id="KW-1185">Reference proteome</keyword>
<dbReference type="SUPFAM" id="SSF53901">
    <property type="entry name" value="Thiolase-like"/>
    <property type="match status" value="1"/>
</dbReference>
<dbReference type="NCBIfam" id="NF006010">
    <property type="entry name" value="PRK08142.1"/>
    <property type="match status" value="1"/>
</dbReference>
<proteinExistence type="predicted"/>
<organism evidence="2 3">
    <name type="scientific">Thermopolyspora flexuosa</name>
    <dbReference type="NCBI Taxonomy" id="103836"/>
    <lineage>
        <taxon>Bacteria</taxon>
        <taxon>Bacillati</taxon>
        <taxon>Actinomycetota</taxon>
        <taxon>Actinomycetes</taxon>
        <taxon>Streptosporangiales</taxon>
        <taxon>Streptosporangiaceae</taxon>
        <taxon>Thermopolyspora</taxon>
    </lineage>
</organism>
<evidence type="ECO:0000259" key="1">
    <source>
        <dbReference type="Pfam" id="PF22691"/>
    </source>
</evidence>
<reference evidence="2 3" key="1">
    <citation type="submission" date="2019-06" db="EMBL/GenBank/DDBJ databases">
        <title>Sequencing the genomes of 1000 actinobacteria strains.</title>
        <authorList>
            <person name="Klenk H.-P."/>
        </authorList>
    </citation>
    <scope>NUCLEOTIDE SEQUENCE [LARGE SCALE GENOMIC DNA]</scope>
    <source>
        <strain evidence="2 3">DSM 43186</strain>
    </source>
</reference>
<dbReference type="InterPro" id="IPR016039">
    <property type="entry name" value="Thiolase-like"/>
</dbReference>
<keyword evidence="2" id="KW-0808">Transferase</keyword>
<dbReference type="InterPro" id="IPR055140">
    <property type="entry name" value="Thiolase_C_2"/>
</dbReference>